<dbReference type="Proteomes" id="UP001497444">
    <property type="component" value="Chromosome 6"/>
</dbReference>
<accession>A0ABP0XBB9</accession>
<keyword evidence="2" id="KW-1185">Reference proteome</keyword>
<sequence>MGSSSSEAGDEDRINDGVRSDAGVVVVDLADAGSTALAHKRKRARGEFPWAHTHGWTEGDPLAQKGKRYDKASSAPGSDVLVQTMLKPVSFPDHVTRKYENVVVDFVIGGDISLRAAGGKRFKELLQSLTNGYSPPSTRTILRRIVELY</sequence>
<proteinExistence type="predicted"/>
<dbReference type="EMBL" id="OZ020101">
    <property type="protein sequence ID" value="CAK9275231.1"/>
    <property type="molecule type" value="Genomic_DNA"/>
</dbReference>
<evidence type="ECO:0000313" key="2">
    <source>
        <dbReference type="Proteomes" id="UP001497444"/>
    </source>
</evidence>
<protein>
    <submittedName>
        <fullName evidence="1">Uncharacterized protein</fullName>
    </submittedName>
</protein>
<organism evidence="1 2">
    <name type="scientific">Sphagnum jensenii</name>
    <dbReference type="NCBI Taxonomy" id="128206"/>
    <lineage>
        <taxon>Eukaryota</taxon>
        <taxon>Viridiplantae</taxon>
        <taxon>Streptophyta</taxon>
        <taxon>Embryophyta</taxon>
        <taxon>Bryophyta</taxon>
        <taxon>Sphagnophytina</taxon>
        <taxon>Sphagnopsida</taxon>
        <taxon>Sphagnales</taxon>
        <taxon>Sphagnaceae</taxon>
        <taxon>Sphagnum</taxon>
    </lineage>
</organism>
<reference evidence="1" key="1">
    <citation type="submission" date="2024-02" db="EMBL/GenBank/DDBJ databases">
        <authorList>
            <consortium name="ELIXIR-Norway"/>
            <consortium name="Elixir Norway"/>
        </authorList>
    </citation>
    <scope>NUCLEOTIDE SEQUENCE</scope>
</reference>
<evidence type="ECO:0000313" key="1">
    <source>
        <dbReference type="EMBL" id="CAK9275231.1"/>
    </source>
</evidence>
<name>A0ABP0XBB9_9BRYO</name>
<gene>
    <name evidence="1" type="ORF">CSSPJE1EN1_LOCUS20709</name>
</gene>